<sequence length="142" mass="16488">MKHLIYIILICFCIQLNGQNGNDIKDFTIKLTLIEKNSNNLLAGSIIEIFSGQTRIKTDVSDFDGISFFYLNPKNIIDNKILLKIHGLKCKILEKEFTINNDLNTKIYLEYGETEYTHPKQISEMYKKLNIKPEPSYCGYEK</sequence>
<reference evidence="1 2" key="1">
    <citation type="submission" date="2019-09" db="EMBL/GenBank/DDBJ databases">
        <authorList>
            <person name="Cao W.R."/>
        </authorList>
    </citation>
    <scope>NUCLEOTIDE SEQUENCE [LARGE SCALE GENOMIC DNA]</scope>
    <source>
        <strain evidence="1 2">B1N29</strain>
    </source>
</reference>
<proteinExistence type="predicted"/>
<dbReference type="Proteomes" id="UP000441333">
    <property type="component" value="Unassembled WGS sequence"/>
</dbReference>
<evidence type="ECO:0000313" key="1">
    <source>
        <dbReference type="EMBL" id="KAB1067414.1"/>
    </source>
</evidence>
<comment type="caution">
    <text evidence="1">The sequence shown here is derived from an EMBL/GenBank/DDBJ whole genome shotgun (WGS) entry which is preliminary data.</text>
</comment>
<organism evidence="1 2">
    <name type="scientific">Pseudotamlana haliotis</name>
    <dbReference type="NCBI Taxonomy" id="2614804"/>
    <lineage>
        <taxon>Bacteria</taxon>
        <taxon>Pseudomonadati</taxon>
        <taxon>Bacteroidota</taxon>
        <taxon>Flavobacteriia</taxon>
        <taxon>Flavobacteriales</taxon>
        <taxon>Flavobacteriaceae</taxon>
        <taxon>Pseudotamlana</taxon>
    </lineage>
</organism>
<keyword evidence="2" id="KW-1185">Reference proteome</keyword>
<accession>A0A6N6MA56</accession>
<dbReference type="AlphaFoldDB" id="A0A6N6MA56"/>
<dbReference type="EMBL" id="WAAT01000046">
    <property type="protein sequence ID" value="KAB1067414.1"/>
    <property type="molecule type" value="Genomic_DNA"/>
</dbReference>
<protein>
    <recommendedName>
        <fullName evidence="3">Carboxypeptidase-like regulatory domain-containing protein</fullName>
    </recommendedName>
</protein>
<evidence type="ECO:0008006" key="3">
    <source>
        <dbReference type="Google" id="ProtNLM"/>
    </source>
</evidence>
<gene>
    <name evidence="1" type="ORF">F6U93_10220</name>
</gene>
<evidence type="ECO:0000313" key="2">
    <source>
        <dbReference type="Proteomes" id="UP000441333"/>
    </source>
</evidence>
<name>A0A6N6MA56_9FLAO</name>
<dbReference type="RefSeq" id="WP_150939465.1">
    <property type="nucleotide sequence ID" value="NZ_WAAT01000046.1"/>
</dbReference>